<feature type="domain" description="Leucine-binding protein" evidence="4">
    <location>
        <begin position="33"/>
        <end position="361"/>
    </location>
</feature>
<organism evidence="5 6">
    <name type="scientific">Herbaspirillum chlorophenolicum</name>
    <dbReference type="NCBI Taxonomy" id="211589"/>
    <lineage>
        <taxon>Bacteria</taxon>
        <taxon>Pseudomonadati</taxon>
        <taxon>Pseudomonadota</taxon>
        <taxon>Betaproteobacteria</taxon>
        <taxon>Burkholderiales</taxon>
        <taxon>Oxalobacteraceae</taxon>
        <taxon>Herbaspirillum</taxon>
    </lineage>
</organism>
<evidence type="ECO:0000313" key="6">
    <source>
        <dbReference type="Proteomes" id="UP001617427"/>
    </source>
</evidence>
<evidence type="ECO:0000259" key="4">
    <source>
        <dbReference type="Pfam" id="PF13458"/>
    </source>
</evidence>
<evidence type="ECO:0000256" key="2">
    <source>
        <dbReference type="ARBA" id="ARBA00022729"/>
    </source>
</evidence>
<dbReference type="Pfam" id="PF13458">
    <property type="entry name" value="Peripla_BP_6"/>
    <property type="match status" value="1"/>
</dbReference>
<dbReference type="SUPFAM" id="SSF53822">
    <property type="entry name" value="Periplasmic binding protein-like I"/>
    <property type="match status" value="1"/>
</dbReference>
<dbReference type="CDD" id="cd06326">
    <property type="entry name" value="PBP1_ABC_ligand_binding-like"/>
    <property type="match status" value="1"/>
</dbReference>
<protein>
    <submittedName>
        <fullName evidence="5">ABC transporter substrate-binding protein</fullName>
    </submittedName>
</protein>
<dbReference type="PANTHER" id="PTHR47235:SF1">
    <property type="entry name" value="BLR6548 PROTEIN"/>
    <property type="match status" value="1"/>
</dbReference>
<dbReference type="RefSeq" id="WP_402698657.1">
    <property type="nucleotide sequence ID" value="NZ_JBIUZV010000002.1"/>
</dbReference>
<dbReference type="InterPro" id="IPR028081">
    <property type="entry name" value="Leu-bd"/>
</dbReference>
<feature type="chain" id="PRO_5047071094" evidence="3">
    <location>
        <begin position="25"/>
        <end position="380"/>
    </location>
</feature>
<keyword evidence="6" id="KW-1185">Reference proteome</keyword>
<evidence type="ECO:0000256" key="3">
    <source>
        <dbReference type="SAM" id="SignalP"/>
    </source>
</evidence>
<dbReference type="Proteomes" id="UP001617427">
    <property type="component" value="Unassembled WGS sequence"/>
</dbReference>
<dbReference type="InterPro" id="IPR028082">
    <property type="entry name" value="Peripla_BP_I"/>
</dbReference>
<comment type="caution">
    <text evidence="5">The sequence shown here is derived from an EMBL/GenBank/DDBJ whole genome shotgun (WGS) entry which is preliminary data.</text>
</comment>
<evidence type="ECO:0000256" key="1">
    <source>
        <dbReference type="ARBA" id="ARBA00010062"/>
    </source>
</evidence>
<name>A0ABW8EUT1_9BURK</name>
<comment type="similarity">
    <text evidence="1">Belongs to the leucine-binding protein family.</text>
</comment>
<dbReference type="EMBL" id="JBIUZV010000002">
    <property type="protein sequence ID" value="MFJ3045211.1"/>
    <property type="molecule type" value="Genomic_DNA"/>
</dbReference>
<gene>
    <name evidence="5" type="ORF">ACIPEN_05215</name>
</gene>
<evidence type="ECO:0000313" key="5">
    <source>
        <dbReference type="EMBL" id="MFJ3045211.1"/>
    </source>
</evidence>
<sequence>MTMGRGLRAILLWLAASACWPAQAEPGVYQNRIVIGQSIGVTGPLSSQALQCAAGAKAYFSEINAQGGIYDRKIELLTRDDGYHVDAALANTEQLINVERVFALFGYAGWPGIEASLPAITKARVPFLFPCTGAPSLYGNFKRYVFTMRVGYGHEYRYLLKRFGRFGVKSVALVYQNNNFGKQLLSALEGQPETRSISLSLIEGDVKGNFPALIRRMMALHPDAVLLANGDPSINSAVVRGMHEAGYKGRFFGASVIGQRALADKLGPLSRGVVITQIVPSPWHVSIPLVADYRKLMQSSGVTEFSFSSMEGFIAARVFVEALRRTGRNPTREKLIDALESINEHNFDHRGFPLNFSSTRHDGSDYVDTTVMAGDAAFIN</sequence>
<reference evidence="5 6" key="1">
    <citation type="submission" date="2024-10" db="EMBL/GenBank/DDBJ databases">
        <title>The Natural Products Discovery Center: Release of the First 8490 Sequenced Strains for Exploring Actinobacteria Biosynthetic Diversity.</title>
        <authorList>
            <person name="Kalkreuter E."/>
            <person name="Kautsar S.A."/>
            <person name="Yang D."/>
            <person name="Bader C.D."/>
            <person name="Teijaro C.N."/>
            <person name="Fluegel L."/>
            <person name="Davis C.M."/>
            <person name="Simpson J.R."/>
            <person name="Lauterbach L."/>
            <person name="Steele A.D."/>
            <person name="Gui C."/>
            <person name="Meng S."/>
            <person name="Li G."/>
            <person name="Viehrig K."/>
            <person name="Ye F."/>
            <person name="Su P."/>
            <person name="Kiefer A.F."/>
            <person name="Nichols A."/>
            <person name="Cepeda A.J."/>
            <person name="Yan W."/>
            <person name="Fan B."/>
            <person name="Jiang Y."/>
            <person name="Adhikari A."/>
            <person name="Zheng C.-J."/>
            <person name="Schuster L."/>
            <person name="Cowan T.M."/>
            <person name="Smanski M.J."/>
            <person name="Chevrette M.G."/>
            <person name="De Carvalho L.P.S."/>
            <person name="Shen B."/>
        </authorList>
    </citation>
    <scope>NUCLEOTIDE SEQUENCE [LARGE SCALE GENOMIC DNA]</scope>
    <source>
        <strain evidence="5 6">NPDC087045</strain>
    </source>
</reference>
<dbReference type="PANTHER" id="PTHR47235">
    <property type="entry name" value="BLR6548 PROTEIN"/>
    <property type="match status" value="1"/>
</dbReference>
<proteinExistence type="inferred from homology"/>
<keyword evidence="2 3" id="KW-0732">Signal</keyword>
<accession>A0ABW8EUT1</accession>
<dbReference type="Gene3D" id="3.40.50.2300">
    <property type="match status" value="2"/>
</dbReference>
<feature type="signal peptide" evidence="3">
    <location>
        <begin position="1"/>
        <end position="24"/>
    </location>
</feature>
<dbReference type="PROSITE" id="PS51257">
    <property type="entry name" value="PROKAR_LIPOPROTEIN"/>
    <property type="match status" value="1"/>
</dbReference>